<feature type="region of interest" description="Disordered" evidence="1">
    <location>
        <begin position="1"/>
        <end position="96"/>
    </location>
</feature>
<dbReference type="Proteomes" id="UP000254259">
    <property type="component" value="Chromosome CBM2636"/>
</dbReference>
<feature type="compositionally biased region" description="Basic and acidic residues" evidence="1">
    <location>
        <begin position="77"/>
        <end position="88"/>
    </location>
</feature>
<dbReference type="RefSeq" id="WP_115708339.1">
    <property type="nucleotide sequence ID" value="NZ_LT984813.1"/>
</dbReference>
<sequence length="96" mass="10607">MKHSKHDTSNDPALDRRQGLDDRELKENAADNQRARERARADWEHAASHRKDDQPARKPDKGGKGGKGEMPPGVGARDLHDPGSRDPDAPPTVNRS</sequence>
<gene>
    <name evidence="2" type="ORF">CBM2636_10650</name>
</gene>
<protein>
    <submittedName>
        <fullName evidence="2">Uncharacterized protein</fullName>
    </submittedName>
</protein>
<evidence type="ECO:0000313" key="3">
    <source>
        <dbReference type="Proteomes" id="UP000254259"/>
    </source>
</evidence>
<feature type="compositionally biased region" description="Basic and acidic residues" evidence="1">
    <location>
        <begin position="1"/>
        <end position="67"/>
    </location>
</feature>
<evidence type="ECO:0000256" key="1">
    <source>
        <dbReference type="SAM" id="MobiDB-lite"/>
    </source>
</evidence>
<proteinExistence type="predicted"/>
<evidence type="ECO:0000313" key="2">
    <source>
        <dbReference type="EMBL" id="SPD63634.1"/>
    </source>
</evidence>
<dbReference type="AlphaFoldDB" id="A0A9Q7XNV2"/>
<organism evidence="2 3">
    <name type="scientific">Cupriavidus taiwanensis</name>
    <dbReference type="NCBI Taxonomy" id="164546"/>
    <lineage>
        <taxon>Bacteria</taxon>
        <taxon>Pseudomonadati</taxon>
        <taxon>Pseudomonadota</taxon>
        <taxon>Betaproteobacteria</taxon>
        <taxon>Burkholderiales</taxon>
        <taxon>Burkholderiaceae</taxon>
        <taxon>Cupriavidus</taxon>
    </lineage>
</organism>
<reference evidence="2 3" key="1">
    <citation type="submission" date="2018-01" db="EMBL/GenBank/DDBJ databases">
        <authorList>
            <person name="Clerissi C."/>
        </authorList>
    </citation>
    <scope>NUCLEOTIDE SEQUENCE [LARGE SCALE GENOMIC DNA]</scope>
    <source>
        <strain evidence="2">Cupriavidus taiwanensis SWF 66322</strain>
    </source>
</reference>
<accession>A0A9Q7XNV2</accession>
<dbReference type="EMBL" id="LT984813">
    <property type="protein sequence ID" value="SPD63634.1"/>
    <property type="molecule type" value="Genomic_DNA"/>
</dbReference>
<name>A0A9Q7XNV2_9BURK</name>